<dbReference type="RefSeq" id="WP_377198516.1">
    <property type="nucleotide sequence ID" value="NZ_JBHUHF010000001.1"/>
</dbReference>
<evidence type="ECO:0000313" key="5">
    <source>
        <dbReference type="EMBL" id="MFD2026705.1"/>
    </source>
</evidence>
<evidence type="ECO:0000256" key="3">
    <source>
        <dbReference type="SAM" id="MobiDB-lite"/>
    </source>
</evidence>
<dbReference type="EMBL" id="JBHUHF010000001">
    <property type="protein sequence ID" value="MFD2026705.1"/>
    <property type="molecule type" value="Genomic_DNA"/>
</dbReference>
<sequence>MRKNAVVVRELRVVRGGRPVIDGLDLDVPAGSVVGLMGPSGSGKTTLMRALVGVQDRVTGTVEVLGSPAGSPALRRKVGYMTQDASVYTDLTVVQNLRYFAALAGRRDAAEAVATAVDTVDLGGHQKQRVGTLSGGERSRVSLAAALVGGPELLVLDEPTVGLDPVLRRDLWAVFRRLAAEGRTLLVSSHVMDEAVQCDRLVLMRDGALVADTTPDELLADTGAPDAERAFLALIDAAGPTPGAGPAPGAGPTERTAR</sequence>
<dbReference type="InterPro" id="IPR027417">
    <property type="entry name" value="P-loop_NTPase"/>
</dbReference>
<evidence type="ECO:0000256" key="1">
    <source>
        <dbReference type="ARBA" id="ARBA00022741"/>
    </source>
</evidence>
<gene>
    <name evidence="5" type="ORF">ACFSL2_14410</name>
</gene>
<keyword evidence="6" id="KW-1185">Reference proteome</keyword>
<protein>
    <submittedName>
        <fullName evidence="5">ABC transporter ATP-binding protein</fullName>
    </submittedName>
</protein>
<dbReference type="CDD" id="cd03230">
    <property type="entry name" value="ABC_DR_subfamily_A"/>
    <property type="match status" value="1"/>
</dbReference>
<reference evidence="6" key="1">
    <citation type="journal article" date="2019" name="Int. J. Syst. Evol. Microbiol.">
        <title>The Global Catalogue of Microorganisms (GCM) 10K type strain sequencing project: providing services to taxonomists for standard genome sequencing and annotation.</title>
        <authorList>
            <consortium name="The Broad Institute Genomics Platform"/>
            <consortium name="The Broad Institute Genome Sequencing Center for Infectious Disease"/>
            <person name="Wu L."/>
            <person name="Ma J."/>
        </authorList>
    </citation>
    <scope>NUCLEOTIDE SEQUENCE [LARGE SCALE GENOMIC DNA]</scope>
    <source>
        <strain evidence="6">CCM 7043</strain>
    </source>
</reference>
<dbReference type="PANTHER" id="PTHR43038:SF3">
    <property type="entry name" value="ABC TRANSPORTER G FAMILY MEMBER 20 ISOFORM X1"/>
    <property type="match status" value="1"/>
</dbReference>
<dbReference type="InterPro" id="IPR017871">
    <property type="entry name" value="ABC_transporter-like_CS"/>
</dbReference>
<dbReference type="Gene3D" id="3.40.50.300">
    <property type="entry name" value="P-loop containing nucleotide triphosphate hydrolases"/>
    <property type="match status" value="1"/>
</dbReference>
<dbReference type="GO" id="GO:0005524">
    <property type="term" value="F:ATP binding"/>
    <property type="evidence" value="ECO:0007669"/>
    <property type="project" value="UniProtKB-KW"/>
</dbReference>
<evidence type="ECO:0000256" key="2">
    <source>
        <dbReference type="ARBA" id="ARBA00022840"/>
    </source>
</evidence>
<feature type="region of interest" description="Disordered" evidence="3">
    <location>
        <begin position="237"/>
        <end position="258"/>
    </location>
</feature>
<dbReference type="PROSITE" id="PS00211">
    <property type="entry name" value="ABC_TRANSPORTER_1"/>
    <property type="match status" value="1"/>
</dbReference>
<dbReference type="SUPFAM" id="SSF52540">
    <property type="entry name" value="P-loop containing nucleoside triphosphate hydrolases"/>
    <property type="match status" value="1"/>
</dbReference>
<accession>A0ABW4VAM1</accession>
<organism evidence="5 6">
    <name type="scientific">Promicromonospora aerolata</name>
    <dbReference type="NCBI Taxonomy" id="195749"/>
    <lineage>
        <taxon>Bacteria</taxon>
        <taxon>Bacillati</taxon>
        <taxon>Actinomycetota</taxon>
        <taxon>Actinomycetes</taxon>
        <taxon>Micrococcales</taxon>
        <taxon>Promicromonosporaceae</taxon>
        <taxon>Promicromonospora</taxon>
    </lineage>
</organism>
<name>A0ABW4VAM1_9MICO</name>
<dbReference type="PROSITE" id="PS50893">
    <property type="entry name" value="ABC_TRANSPORTER_2"/>
    <property type="match status" value="1"/>
</dbReference>
<comment type="caution">
    <text evidence="5">The sequence shown here is derived from an EMBL/GenBank/DDBJ whole genome shotgun (WGS) entry which is preliminary data.</text>
</comment>
<dbReference type="InterPro" id="IPR003439">
    <property type="entry name" value="ABC_transporter-like_ATP-bd"/>
</dbReference>
<dbReference type="Pfam" id="PF00005">
    <property type="entry name" value="ABC_tran"/>
    <property type="match status" value="1"/>
</dbReference>
<feature type="domain" description="ABC transporter" evidence="4">
    <location>
        <begin position="6"/>
        <end position="231"/>
    </location>
</feature>
<dbReference type="InterPro" id="IPR003593">
    <property type="entry name" value="AAA+_ATPase"/>
</dbReference>
<dbReference type="SMART" id="SM00382">
    <property type="entry name" value="AAA"/>
    <property type="match status" value="1"/>
</dbReference>
<dbReference type="PANTHER" id="PTHR43038">
    <property type="entry name" value="ATP-BINDING CASSETTE, SUB-FAMILY H, MEMBER 1"/>
    <property type="match status" value="1"/>
</dbReference>
<evidence type="ECO:0000313" key="6">
    <source>
        <dbReference type="Proteomes" id="UP001597338"/>
    </source>
</evidence>
<keyword evidence="2 5" id="KW-0067">ATP-binding</keyword>
<dbReference type="Proteomes" id="UP001597338">
    <property type="component" value="Unassembled WGS sequence"/>
</dbReference>
<keyword evidence="1" id="KW-0547">Nucleotide-binding</keyword>
<proteinExistence type="predicted"/>
<evidence type="ECO:0000259" key="4">
    <source>
        <dbReference type="PROSITE" id="PS50893"/>
    </source>
</evidence>